<dbReference type="InterPro" id="IPR006764">
    <property type="entry name" value="SAM_dep_MeTrfase_SAV2177_type"/>
</dbReference>
<dbReference type="Pfam" id="PF04672">
    <property type="entry name" value="Methyltransf_19"/>
    <property type="match status" value="1"/>
</dbReference>
<comment type="caution">
    <text evidence="1">The sequence shown here is derived from an EMBL/GenBank/DDBJ whole genome shotgun (WGS) entry which is preliminary data.</text>
</comment>
<evidence type="ECO:0000313" key="2">
    <source>
        <dbReference type="Proteomes" id="UP000266677"/>
    </source>
</evidence>
<dbReference type="SUPFAM" id="SSF53335">
    <property type="entry name" value="S-adenosyl-L-methionine-dependent methyltransferases"/>
    <property type="match status" value="1"/>
</dbReference>
<accession>A0A3A4JXJ4</accession>
<gene>
    <name evidence="1" type="ORF">D5S18_17835</name>
</gene>
<dbReference type="InterPro" id="IPR029063">
    <property type="entry name" value="SAM-dependent_MTases_sf"/>
</dbReference>
<sequence>MERVPEGVDPTKPNTARVYNYLLGGKDNYAVDQAVAHRMLLAAPDSRTMAWFSRKFLAQAVTTAAVAGVRQFIDLGAGIPTTPSVHEVAKEVDPAARVVSVDYDPVVFAHANAMLAGVPGVTPMLADVRRPEELLERLEHEELIDFTQPVAILCVGVLHFVMDHEHPAEIVAHFREAMAPGSYLAFTHGCDNTHRDFVDMANSDTAGSPAQFILRPRDEVASYFKGFEMLEPGLVTVQQWLGDDLPATRLVILGGVCRKP</sequence>
<reference evidence="1 2" key="1">
    <citation type="submission" date="2018-09" db="EMBL/GenBank/DDBJ databases">
        <title>YIM PH21274 draft genome.</title>
        <authorList>
            <person name="Miao C."/>
        </authorList>
    </citation>
    <scope>NUCLEOTIDE SEQUENCE [LARGE SCALE GENOMIC DNA]</scope>
    <source>
        <strain evidence="1 2">YIM PH 21724</strain>
    </source>
</reference>
<keyword evidence="2" id="KW-1185">Reference proteome</keyword>
<dbReference type="Proteomes" id="UP000266677">
    <property type="component" value="Unassembled WGS sequence"/>
</dbReference>
<dbReference type="PIRSF" id="PIRSF017393">
    <property type="entry name" value="MTase_SAV2177"/>
    <property type="match status" value="1"/>
</dbReference>
<protein>
    <submittedName>
        <fullName evidence="1">SAM-dependent methyltransferase</fullName>
    </submittedName>
</protein>
<dbReference type="OrthoDB" id="4134439at2"/>
<name>A0A3A4JXJ4_9NOCA</name>
<dbReference type="CDD" id="cd02440">
    <property type="entry name" value="AdoMet_MTases"/>
    <property type="match status" value="1"/>
</dbReference>
<keyword evidence="1" id="KW-0489">Methyltransferase</keyword>
<proteinExistence type="predicted"/>
<organism evidence="1 2">
    <name type="scientific">Nocardia panacis</name>
    <dbReference type="NCBI Taxonomy" id="2340916"/>
    <lineage>
        <taxon>Bacteria</taxon>
        <taxon>Bacillati</taxon>
        <taxon>Actinomycetota</taxon>
        <taxon>Actinomycetes</taxon>
        <taxon>Mycobacteriales</taxon>
        <taxon>Nocardiaceae</taxon>
        <taxon>Nocardia</taxon>
    </lineage>
</organism>
<dbReference type="EMBL" id="QZFU01000019">
    <property type="protein sequence ID" value="RJO75369.1"/>
    <property type="molecule type" value="Genomic_DNA"/>
</dbReference>
<dbReference type="AlphaFoldDB" id="A0A3A4JXJ4"/>
<evidence type="ECO:0000313" key="1">
    <source>
        <dbReference type="EMBL" id="RJO75369.1"/>
    </source>
</evidence>
<dbReference type="GO" id="GO:0032259">
    <property type="term" value="P:methylation"/>
    <property type="evidence" value="ECO:0007669"/>
    <property type="project" value="UniProtKB-KW"/>
</dbReference>
<dbReference type="Gene3D" id="3.40.50.150">
    <property type="entry name" value="Vaccinia Virus protein VP39"/>
    <property type="match status" value="1"/>
</dbReference>
<keyword evidence="1" id="KW-0808">Transferase</keyword>
<dbReference type="GO" id="GO:0008168">
    <property type="term" value="F:methyltransferase activity"/>
    <property type="evidence" value="ECO:0007669"/>
    <property type="project" value="UniProtKB-KW"/>
</dbReference>